<dbReference type="Pfam" id="PF18911">
    <property type="entry name" value="PKD_4"/>
    <property type="match status" value="1"/>
</dbReference>
<comment type="caution">
    <text evidence="3">The sequence shown here is derived from an EMBL/GenBank/DDBJ whole genome shotgun (WGS) entry which is preliminary data.</text>
</comment>
<evidence type="ECO:0000313" key="4">
    <source>
        <dbReference type="Proteomes" id="UP000249620"/>
    </source>
</evidence>
<protein>
    <submittedName>
        <fullName evidence="3">Putative secreted protein (Por secretion system target)</fullName>
    </submittedName>
</protein>
<evidence type="ECO:0000259" key="2">
    <source>
        <dbReference type="PROSITE" id="PS50093"/>
    </source>
</evidence>
<feature type="domain" description="PKD" evidence="2">
    <location>
        <begin position="1048"/>
        <end position="1105"/>
    </location>
</feature>
<reference evidence="3 4" key="1">
    <citation type="submission" date="2018-06" db="EMBL/GenBank/DDBJ databases">
        <title>Genomic Encyclopedia of Type Strains, Phase III (KMG-III): the genomes of soil and plant-associated and newly described type strains.</title>
        <authorList>
            <person name="Whitman W."/>
        </authorList>
    </citation>
    <scope>NUCLEOTIDE SEQUENCE [LARGE SCALE GENOMIC DNA]</scope>
    <source>
        <strain evidence="3 4">CGMCC 1.12398</strain>
    </source>
</reference>
<name>A0A327YU07_9FLAO</name>
<dbReference type="InterPro" id="IPR013783">
    <property type="entry name" value="Ig-like_fold"/>
</dbReference>
<dbReference type="Pfam" id="PF18962">
    <property type="entry name" value="Por_Secre_tail"/>
    <property type="match status" value="1"/>
</dbReference>
<keyword evidence="1" id="KW-0732">Signal</keyword>
<dbReference type="SUPFAM" id="SSF49299">
    <property type="entry name" value="PKD domain"/>
    <property type="match status" value="2"/>
</dbReference>
<feature type="domain" description="PKD" evidence="2">
    <location>
        <begin position="155"/>
        <end position="207"/>
    </location>
</feature>
<dbReference type="RefSeq" id="WP_181452346.1">
    <property type="nucleotide sequence ID" value="NZ_QLMI01000003.1"/>
</dbReference>
<dbReference type="CDD" id="cd00146">
    <property type="entry name" value="PKD"/>
    <property type="match status" value="1"/>
</dbReference>
<evidence type="ECO:0000313" key="3">
    <source>
        <dbReference type="EMBL" id="RAK23537.1"/>
    </source>
</evidence>
<dbReference type="PROSITE" id="PS50093">
    <property type="entry name" value="PKD"/>
    <property type="match status" value="2"/>
</dbReference>
<dbReference type="SMART" id="SM00089">
    <property type="entry name" value="PKD"/>
    <property type="match status" value="3"/>
</dbReference>
<dbReference type="InterPro" id="IPR035986">
    <property type="entry name" value="PKD_dom_sf"/>
</dbReference>
<proteinExistence type="predicted"/>
<evidence type="ECO:0000256" key="1">
    <source>
        <dbReference type="ARBA" id="ARBA00022729"/>
    </source>
</evidence>
<organism evidence="3 4">
    <name type="scientific">Flavobacterium aquaticum</name>
    <dbReference type="NCBI Taxonomy" id="1236486"/>
    <lineage>
        <taxon>Bacteria</taxon>
        <taxon>Pseudomonadati</taxon>
        <taxon>Bacteroidota</taxon>
        <taxon>Flavobacteriia</taxon>
        <taxon>Flavobacteriales</taxon>
        <taxon>Flavobacteriaceae</taxon>
        <taxon>Flavobacterium</taxon>
    </lineage>
</organism>
<keyword evidence="4" id="KW-1185">Reference proteome</keyword>
<dbReference type="InterPro" id="IPR000601">
    <property type="entry name" value="PKD_dom"/>
</dbReference>
<dbReference type="Gene3D" id="2.60.40.10">
    <property type="entry name" value="Immunoglobulins"/>
    <property type="match status" value="2"/>
</dbReference>
<dbReference type="InterPro" id="IPR026444">
    <property type="entry name" value="Secre_tail"/>
</dbReference>
<dbReference type="NCBIfam" id="TIGR04183">
    <property type="entry name" value="Por_Secre_tail"/>
    <property type="match status" value="1"/>
</dbReference>
<dbReference type="InterPro" id="IPR022409">
    <property type="entry name" value="PKD/Chitinase_dom"/>
</dbReference>
<sequence>MFIFFIYFLSFFSYGQSSSAISISWDKEVGCQTYDYDDRKKVYIEDIGDSECIRMCEKSVVHYTLTNLPAGATTTWNAGGGVVSSANNTSCTVSWGAVGTGSVSFTIVSGSTIISKTLCIEKIIIPTALFEIAPLGQYSPNENIFVCRDQAINFINLSSANNGSSLISYSWVIENGTTGTVTTSSAFQPSLVFTEDGEYKAVLTVTNECNCTSDYILKFIVKGRGFEISCPTVICEGQSSIYSLPFDGMEICHEHFNWSVIGGQVLSEGGGNIEVLWNAVDEHGFGYVTFNPSECNLDCLEPTTIKIPVIQTNGTIQGPTDICYKGQGRYKLPQWPTTDIQWEIVGNVNNNLGEIILTDQRNEVIVTPYTSGAITLRATYMNTLLHCGGQAEFEIFISKPLEITGEDNVCQYISPVYTTTDGLQVNWTLTTNSGTPVYTLANSINFTYNFNQSGSYILNAERAGYCAGEQKIITVIAKPSVPQGINGSTVICPNSPYTYSVQNPDPQATYVWSITNGTFLGSNVGNQVNVTFTGSLPPSIEVRSEVYAPVACYSDPLVLPVTIQEINAEIVGALTSVCANSVSTFQLNNLGISTLYTDYDNVVWSISDPSLGSVSVGQNTNQISVNWNHTNTTTIVNLIATITKCTLTETVSIPITILGIPEISISGDTTICSGQGASFSITSLGYTFNPTTSVIWNFGYGDVVGTLNQIFTFSNTGTTNLLMPVTAYIVNPNGCTGTTNIANFSILVLPSPVATASLSSANGNVFCSKYDINATLTAATGAAATIQWYLNSTSNPIPASNGGNSTTLLIGMSNNLGFGTYFFIATYANGCTYTSNYQYIIQKCGPPDVCELSPEPIVQNNSNNQCGLLNLTGTANPLPVSEDFTVIGPISFPVVSQGSTLIVTPGIYHTFYNTFYMCDGELSKLQTYKKITVPYVANLSYSSACGNDNTFNVTLFDQTSYYAAATGVSHSFEYSYNGGAWQSTSATLTNIPAGNYQFKIKVNGFVDGVAQPECEKIVTVSLQPIPDLNIVLLSSLDCHDSPVRFGFAGLPLTGYTFLWDFDDDEAQNTMQQPTRVFTSSGVHHIQVTVKNASGCERTFPLDITVPEPCFGGDITTTNATVCMGNEVTMHYVPSSSLSECTATQYQWMNGNTVVATTAVPTWSTDVNGAYWVRVLNVDECKYNTPSRVSPMFITPPSIKVVGTTTMCAGDDFSLQAITSATTLTWKLDGVVQTAWSNQLTPVFSGLTVGNHTLEVTATAQGCSQTTSIVLTVVQPPQNVTITPQLISCNPYLIKLTATAVGSSTFNWSNGATGSTITVTEGGPYKVTATAGGCSASTQIDVPKNPENYIWIFPTGCYTDCSTETNYLIGPSLPLKTWSWNMDAQSDAHGSNSYANPYTLIKDADYTLTINTGLCSLESEPLHYSTTKCDQCKIERVEIKDVEKNDTPYCSYTYTLVIYSGMTIPYQVTLSEETNQVVLLPSSFTLQPGQNVIQVTVIPQSPFNGGVLTWILQGTVPYKEGYELCITKFDVDVAGCDSTGKIASVDKNEVNSNPTSFSLYPNPAVTAVTLSYSLELEGATLEIYDLTGRNIAKKALSSADKEVTLSIDSYPAGMYMLVVKQADTILWQNKLIIK</sequence>
<accession>A0A327YU07</accession>
<dbReference type="Proteomes" id="UP000249620">
    <property type="component" value="Unassembled WGS sequence"/>
</dbReference>
<gene>
    <name evidence="3" type="ORF">B0I03_1032</name>
</gene>
<dbReference type="EMBL" id="QLMI01000003">
    <property type="protein sequence ID" value="RAK23537.1"/>
    <property type="molecule type" value="Genomic_DNA"/>
</dbReference>